<keyword evidence="4 6" id="KW-0658">Purine biosynthesis</keyword>
<comment type="similarity">
    <text evidence="6">Belongs to the PurS family.</text>
</comment>
<comment type="pathway">
    <text evidence="6">Purine metabolism; IMP biosynthesis via de novo pathway; 5-amino-1-(5-phospho-D-ribosyl)imidazole from N(2)-formyl-N(1)-(5-phospho-D-ribosyl)glycinamide: step 1/2.</text>
</comment>
<dbReference type="GO" id="GO:0006189">
    <property type="term" value="P:'de novo' IMP biosynthetic process"/>
    <property type="evidence" value="ECO:0007669"/>
    <property type="project" value="UniProtKB-UniRule"/>
</dbReference>
<keyword evidence="1 6" id="KW-0963">Cytoplasm</keyword>
<comment type="catalytic activity">
    <reaction evidence="6">
        <text>N(2)-formyl-N(1)-(5-phospho-beta-D-ribosyl)glycinamide + L-glutamine + ATP + H2O = 2-formamido-N(1)-(5-O-phospho-beta-D-ribosyl)acetamidine + L-glutamate + ADP + phosphate + H(+)</text>
        <dbReference type="Rhea" id="RHEA:17129"/>
        <dbReference type="ChEBI" id="CHEBI:15377"/>
        <dbReference type="ChEBI" id="CHEBI:15378"/>
        <dbReference type="ChEBI" id="CHEBI:29985"/>
        <dbReference type="ChEBI" id="CHEBI:30616"/>
        <dbReference type="ChEBI" id="CHEBI:43474"/>
        <dbReference type="ChEBI" id="CHEBI:58359"/>
        <dbReference type="ChEBI" id="CHEBI:147286"/>
        <dbReference type="ChEBI" id="CHEBI:147287"/>
        <dbReference type="ChEBI" id="CHEBI:456216"/>
        <dbReference type="EC" id="6.3.5.3"/>
    </reaction>
</comment>
<reference evidence="7 8" key="1">
    <citation type="submission" date="2016-10" db="EMBL/GenBank/DDBJ databases">
        <authorList>
            <person name="de Groot N.N."/>
        </authorList>
    </citation>
    <scope>NUCLEOTIDE SEQUENCE [LARGE SCALE GENOMIC DNA]</scope>
    <source>
        <strain evidence="7 8">DSM 21668</strain>
    </source>
</reference>
<evidence type="ECO:0000256" key="2">
    <source>
        <dbReference type="ARBA" id="ARBA00022598"/>
    </source>
</evidence>
<keyword evidence="8" id="KW-1185">Reference proteome</keyword>
<dbReference type="PANTHER" id="PTHR34696">
    <property type="entry name" value="PHOSPHORIBOSYLFORMYLGLYCINAMIDINE SYNTHASE SUBUNIT PURS"/>
    <property type="match status" value="1"/>
</dbReference>
<dbReference type="STRING" id="563176.SAMN04488090_3402"/>
<evidence type="ECO:0000256" key="5">
    <source>
        <dbReference type="ARBA" id="ARBA00022840"/>
    </source>
</evidence>
<comment type="subunit">
    <text evidence="6">Part of the FGAM synthase complex composed of 1 PurL, 1 PurQ and 2 PurS subunits.</text>
</comment>
<dbReference type="InterPro" id="IPR003850">
    <property type="entry name" value="PurS"/>
</dbReference>
<dbReference type="HAMAP" id="MF_01926">
    <property type="entry name" value="PurS"/>
    <property type="match status" value="1"/>
</dbReference>
<dbReference type="RefSeq" id="WP_093204867.1">
    <property type="nucleotide sequence ID" value="NZ_FNGS01000006.1"/>
</dbReference>
<sequence>MKFFAEINVLPQKEILDPQGKAVKLGLHNLGMDAIDNVRIGKRITLEVEADSQEAAEAQVKTACEKLLANLIMESFDFVVKPL</sequence>
<keyword evidence="2 6" id="KW-0436">Ligase</keyword>
<keyword evidence="3 6" id="KW-0547">Nucleotide-binding</keyword>
<evidence type="ECO:0000313" key="7">
    <source>
        <dbReference type="EMBL" id="SDM42318.1"/>
    </source>
</evidence>
<dbReference type="SUPFAM" id="SSF82697">
    <property type="entry name" value="PurS-like"/>
    <property type="match status" value="1"/>
</dbReference>
<keyword evidence="5 6" id="KW-0067">ATP-binding</keyword>
<dbReference type="InterPro" id="IPR036604">
    <property type="entry name" value="PurS-like_sf"/>
</dbReference>
<name>A0A1G9T3W6_9BACT</name>
<comment type="function">
    <text evidence="6">Part of the phosphoribosylformylglycinamidine synthase complex involved in the purines biosynthetic pathway. Catalyzes the ATP-dependent conversion of formylglycinamide ribonucleotide (FGAR) and glutamine to yield formylglycinamidine ribonucleotide (FGAM) and glutamate. The FGAM synthase complex is composed of three subunits. PurQ produces an ammonia molecule by converting glutamine to glutamate. PurL transfers the ammonia molecule to FGAR to form FGAM in an ATP-dependent manner. PurS interacts with PurQ and PurL and is thought to assist in the transfer of the ammonia molecule from PurQ to PurL.</text>
</comment>
<evidence type="ECO:0000256" key="6">
    <source>
        <dbReference type="HAMAP-Rule" id="MF_01926"/>
    </source>
</evidence>
<comment type="subcellular location">
    <subcellularLocation>
        <location evidence="6">Cytoplasm</location>
    </subcellularLocation>
</comment>
<dbReference type="UniPathway" id="UPA00074">
    <property type="reaction ID" value="UER00128"/>
</dbReference>
<dbReference type="EC" id="6.3.5.3" evidence="6"/>
<dbReference type="NCBIfam" id="NF004630">
    <property type="entry name" value="PRK05974.1"/>
    <property type="match status" value="1"/>
</dbReference>
<dbReference type="GO" id="GO:0004642">
    <property type="term" value="F:phosphoribosylformylglycinamidine synthase activity"/>
    <property type="evidence" value="ECO:0007669"/>
    <property type="project" value="UniProtKB-UniRule"/>
</dbReference>
<accession>A0A1G9T3W6</accession>
<dbReference type="Gene3D" id="3.30.1280.10">
    <property type="entry name" value="Phosphoribosylformylglycinamidine synthase subunit PurS"/>
    <property type="match status" value="1"/>
</dbReference>
<dbReference type="GO" id="GO:0005737">
    <property type="term" value="C:cytoplasm"/>
    <property type="evidence" value="ECO:0007669"/>
    <property type="project" value="UniProtKB-SubCell"/>
</dbReference>
<organism evidence="7 8">
    <name type="scientific">Siphonobacter aquaeclarae</name>
    <dbReference type="NCBI Taxonomy" id="563176"/>
    <lineage>
        <taxon>Bacteria</taxon>
        <taxon>Pseudomonadati</taxon>
        <taxon>Bacteroidota</taxon>
        <taxon>Cytophagia</taxon>
        <taxon>Cytophagales</taxon>
        <taxon>Cytophagaceae</taxon>
        <taxon>Siphonobacter</taxon>
    </lineage>
</organism>
<dbReference type="PANTHER" id="PTHR34696:SF1">
    <property type="entry name" value="PHOSPHORIBOSYLFORMYLGLYCINAMIDINE SYNTHASE SUBUNIT PURS"/>
    <property type="match status" value="1"/>
</dbReference>
<evidence type="ECO:0000256" key="1">
    <source>
        <dbReference type="ARBA" id="ARBA00022490"/>
    </source>
</evidence>
<evidence type="ECO:0000313" key="8">
    <source>
        <dbReference type="Proteomes" id="UP000198901"/>
    </source>
</evidence>
<dbReference type="NCBIfam" id="TIGR00302">
    <property type="entry name" value="phosphoribosylformylglycinamidine synthase subunit PurS"/>
    <property type="match status" value="1"/>
</dbReference>
<evidence type="ECO:0000256" key="3">
    <source>
        <dbReference type="ARBA" id="ARBA00022741"/>
    </source>
</evidence>
<gene>
    <name evidence="6" type="primary">purS</name>
    <name evidence="7" type="ORF">SAMN04488090_3402</name>
</gene>
<dbReference type="Pfam" id="PF02700">
    <property type="entry name" value="PurS"/>
    <property type="match status" value="1"/>
</dbReference>
<dbReference type="OrthoDB" id="9799101at2"/>
<dbReference type="Proteomes" id="UP000198901">
    <property type="component" value="Unassembled WGS sequence"/>
</dbReference>
<protein>
    <recommendedName>
        <fullName evidence="6">Phosphoribosylformylglycinamidine synthase subunit PurS</fullName>
        <shortName evidence="6">FGAM synthase</shortName>
        <ecNumber evidence="6">6.3.5.3</ecNumber>
    </recommendedName>
    <alternativeName>
        <fullName evidence="6">Formylglycinamide ribonucleotide amidotransferase subunit III</fullName>
        <shortName evidence="6">FGAR amidotransferase III</shortName>
        <shortName evidence="6">FGAR-AT III</shortName>
    </alternativeName>
    <alternativeName>
        <fullName evidence="6">Phosphoribosylformylglycinamidine synthase subunit III</fullName>
    </alternativeName>
</protein>
<dbReference type="GO" id="GO:0005524">
    <property type="term" value="F:ATP binding"/>
    <property type="evidence" value="ECO:0007669"/>
    <property type="project" value="UniProtKB-UniRule"/>
</dbReference>
<dbReference type="EMBL" id="FNGS01000006">
    <property type="protein sequence ID" value="SDM42318.1"/>
    <property type="molecule type" value="Genomic_DNA"/>
</dbReference>
<proteinExistence type="inferred from homology"/>
<evidence type="ECO:0000256" key="4">
    <source>
        <dbReference type="ARBA" id="ARBA00022755"/>
    </source>
</evidence>
<dbReference type="AlphaFoldDB" id="A0A1G9T3W6"/>